<comment type="caution">
    <text evidence="1">The sequence shown here is derived from an EMBL/GenBank/DDBJ whole genome shotgun (WGS) entry which is preliminary data.</text>
</comment>
<dbReference type="PATRIC" id="fig|1129367.4.peg.1813"/>
<proteinExistence type="predicted"/>
<dbReference type="AlphaFoldDB" id="A0A0F6AFU7"/>
<accession>A0A0F6AFU7</accession>
<dbReference type="Proteomes" id="UP000033434">
    <property type="component" value="Unassembled WGS sequence"/>
</dbReference>
<sequence>MTDEEFCQMITLLSKFADTAMDQFELWKFNNDSGEVLVSMSLSVGKDSSAYTDVTKLIEK</sequence>
<name>A0A0F6AFU7_9GAMM</name>
<dbReference type="EMBL" id="AUXW01000138">
    <property type="protein sequence ID" value="KKE84254.1"/>
    <property type="molecule type" value="Genomic_DNA"/>
</dbReference>
<protein>
    <submittedName>
        <fullName evidence="1">Uncharacterized protein</fullName>
    </submittedName>
</protein>
<evidence type="ECO:0000313" key="2">
    <source>
        <dbReference type="Proteomes" id="UP000033434"/>
    </source>
</evidence>
<evidence type="ECO:0000313" key="1">
    <source>
        <dbReference type="EMBL" id="KKE84254.1"/>
    </source>
</evidence>
<reference evidence="1 2" key="1">
    <citation type="journal article" date="2015" name="BMC Genomics">
        <title>Genome mining reveals unlocked bioactive potential of marine Gram-negative bacteria.</title>
        <authorList>
            <person name="Machado H."/>
            <person name="Sonnenschein E.C."/>
            <person name="Melchiorsen J."/>
            <person name="Gram L."/>
        </authorList>
    </citation>
    <scope>NUCLEOTIDE SEQUENCE [LARGE SCALE GENOMIC DNA]</scope>
    <source>
        <strain evidence="1 2">S4054</strain>
    </source>
</reference>
<organism evidence="1 2">
    <name type="scientific">Pseudoalteromonas luteoviolacea S4054</name>
    <dbReference type="NCBI Taxonomy" id="1129367"/>
    <lineage>
        <taxon>Bacteria</taxon>
        <taxon>Pseudomonadati</taxon>
        <taxon>Pseudomonadota</taxon>
        <taxon>Gammaproteobacteria</taxon>
        <taxon>Alteromonadales</taxon>
        <taxon>Pseudoalteromonadaceae</taxon>
        <taxon>Pseudoalteromonas</taxon>
    </lineage>
</organism>
<gene>
    <name evidence="1" type="ORF">N479_10165</name>
</gene>